<dbReference type="Proteomes" id="UP000240530">
    <property type="component" value="Unassembled WGS sequence"/>
</dbReference>
<feature type="chain" id="PRO_5015721880" evidence="2">
    <location>
        <begin position="20"/>
        <end position="139"/>
    </location>
</feature>
<gene>
    <name evidence="3" type="ORF">C0W93_07495</name>
</gene>
<accession>A0A2T3KWE9</accession>
<evidence type="ECO:0000256" key="1">
    <source>
        <dbReference type="ARBA" id="ARBA00022729"/>
    </source>
</evidence>
<dbReference type="InterPro" id="IPR036700">
    <property type="entry name" value="BOBF_sf"/>
</dbReference>
<comment type="caution">
    <text evidence="3">The sequence shown here is derived from an EMBL/GenBank/DDBJ whole genome shotgun (WGS) entry which is preliminary data.</text>
</comment>
<sequence length="139" mass="14506">MKKFLVVSAFVLASTSAMAATTAAPAQPAQGGFTGAATTVQPVQGGFTGPSAVPAITTVNQAKEANDDAVVELTGYITTSLGDEDYMFKDSTGEIKVEIDHKDWNGVNATPTTKLVIRGEVDKDWSERTIDVNKVALAG</sequence>
<dbReference type="InterPro" id="IPR005220">
    <property type="entry name" value="CarO-like"/>
</dbReference>
<dbReference type="EMBL" id="PYNS01000005">
    <property type="protein sequence ID" value="PSV11723.1"/>
    <property type="molecule type" value="Genomic_DNA"/>
</dbReference>
<dbReference type="Pfam" id="PF04076">
    <property type="entry name" value="BOF"/>
    <property type="match status" value="1"/>
</dbReference>
<dbReference type="PANTHER" id="PTHR36571">
    <property type="entry name" value="PROTEIN YGIW"/>
    <property type="match status" value="1"/>
</dbReference>
<evidence type="ECO:0000256" key="2">
    <source>
        <dbReference type="SAM" id="SignalP"/>
    </source>
</evidence>
<reference evidence="3 4" key="1">
    <citation type="submission" date="2018-03" db="EMBL/GenBank/DDBJ databases">
        <title>Whole genome sequencing of Histamine producing bacteria.</title>
        <authorList>
            <person name="Butler K."/>
        </authorList>
    </citation>
    <scope>NUCLEOTIDE SEQUENCE [LARGE SCALE GENOMIC DNA]</scope>
    <source>
        <strain evidence="3 4">Res.4.1</strain>
    </source>
</reference>
<dbReference type="NCBIfam" id="NF033674">
    <property type="entry name" value="stress_OB_fold"/>
    <property type="match status" value="1"/>
</dbReference>
<dbReference type="InterPro" id="IPR016052">
    <property type="entry name" value="YgiW/YdeI"/>
</dbReference>
<protein>
    <submittedName>
        <fullName evidence="3">TIGR00156 family protein</fullName>
    </submittedName>
</protein>
<evidence type="ECO:0000313" key="3">
    <source>
        <dbReference type="EMBL" id="PSV11723.1"/>
    </source>
</evidence>
<name>A0A2T3KWE9_PHOLD</name>
<evidence type="ECO:0000313" key="4">
    <source>
        <dbReference type="Proteomes" id="UP000240530"/>
    </source>
</evidence>
<proteinExistence type="predicted"/>
<dbReference type="AlphaFoldDB" id="A0A2T3KWE9"/>
<keyword evidence="1 2" id="KW-0732">Signal</keyword>
<dbReference type="RefSeq" id="WP_107184657.1">
    <property type="nucleotide sequence ID" value="NZ_JAUZMJ010000002.1"/>
</dbReference>
<dbReference type="SUPFAM" id="SSF101756">
    <property type="entry name" value="Hypothetical protein YgiW"/>
    <property type="match status" value="1"/>
</dbReference>
<feature type="signal peptide" evidence="2">
    <location>
        <begin position="1"/>
        <end position="19"/>
    </location>
</feature>
<dbReference type="PANTHER" id="PTHR36571:SF1">
    <property type="entry name" value="PROTEIN YGIW"/>
    <property type="match status" value="1"/>
</dbReference>
<organism evidence="3 4">
    <name type="scientific">Photobacterium leiognathi subsp. mandapamensis</name>
    <name type="common">Photobacterium mandapamensis</name>
    <dbReference type="NCBI Taxonomy" id="48408"/>
    <lineage>
        <taxon>Bacteria</taxon>
        <taxon>Pseudomonadati</taxon>
        <taxon>Pseudomonadota</taxon>
        <taxon>Gammaproteobacteria</taxon>
        <taxon>Vibrionales</taxon>
        <taxon>Vibrionaceae</taxon>
        <taxon>Photobacterium</taxon>
    </lineage>
</organism>
<dbReference type="Gene3D" id="2.40.50.200">
    <property type="entry name" value="Bacterial OB-fold"/>
    <property type="match status" value="1"/>
</dbReference>
<dbReference type="NCBIfam" id="TIGR00156">
    <property type="entry name" value="YgiW/YdeI family stress tolerance OB fold protein"/>
    <property type="match status" value="1"/>
</dbReference>